<evidence type="ECO:0000256" key="1">
    <source>
        <dbReference type="SAM" id="MobiDB-lite"/>
    </source>
</evidence>
<reference evidence="2 3" key="1">
    <citation type="submission" date="2021-06" db="EMBL/GenBank/DDBJ databases">
        <title>Caerostris extrusa draft genome.</title>
        <authorList>
            <person name="Kono N."/>
            <person name="Arakawa K."/>
        </authorList>
    </citation>
    <scope>NUCLEOTIDE SEQUENCE [LARGE SCALE GENOMIC DNA]</scope>
</reference>
<protein>
    <submittedName>
        <fullName evidence="2">Uncharacterized protein</fullName>
    </submittedName>
</protein>
<name>A0AAV4Y4P2_CAEEX</name>
<sequence>MDEQFHSLESVPISSRSQSTMTENQKIEYKRDVRIRQRHKWTDKQASESKQEPQPTADKVGTGRCHLSLNYTLFPGLKSTMLSTMVEPGSDSSQMRAQCLAWIVLYRLRR</sequence>
<feature type="compositionally biased region" description="Polar residues" evidence="1">
    <location>
        <begin position="12"/>
        <end position="24"/>
    </location>
</feature>
<accession>A0AAV4Y4P2</accession>
<dbReference type="AlphaFoldDB" id="A0AAV4Y4P2"/>
<evidence type="ECO:0000313" key="3">
    <source>
        <dbReference type="Proteomes" id="UP001054945"/>
    </source>
</evidence>
<gene>
    <name evidence="2" type="ORF">CEXT_205551</name>
</gene>
<feature type="region of interest" description="Disordered" evidence="1">
    <location>
        <begin position="1"/>
        <end position="63"/>
    </location>
</feature>
<dbReference type="Proteomes" id="UP001054945">
    <property type="component" value="Unassembled WGS sequence"/>
</dbReference>
<feature type="non-terminal residue" evidence="2">
    <location>
        <position position="110"/>
    </location>
</feature>
<proteinExistence type="predicted"/>
<comment type="caution">
    <text evidence="2">The sequence shown here is derived from an EMBL/GenBank/DDBJ whole genome shotgun (WGS) entry which is preliminary data.</text>
</comment>
<dbReference type="EMBL" id="BPLR01001388">
    <property type="protein sequence ID" value="GIZ02033.1"/>
    <property type="molecule type" value="Genomic_DNA"/>
</dbReference>
<keyword evidence="3" id="KW-1185">Reference proteome</keyword>
<evidence type="ECO:0000313" key="2">
    <source>
        <dbReference type="EMBL" id="GIZ02033.1"/>
    </source>
</evidence>
<organism evidence="2 3">
    <name type="scientific">Caerostris extrusa</name>
    <name type="common">Bark spider</name>
    <name type="synonym">Caerostris bankana</name>
    <dbReference type="NCBI Taxonomy" id="172846"/>
    <lineage>
        <taxon>Eukaryota</taxon>
        <taxon>Metazoa</taxon>
        <taxon>Ecdysozoa</taxon>
        <taxon>Arthropoda</taxon>
        <taxon>Chelicerata</taxon>
        <taxon>Arachnida</taxon>
        <taxon>Araneae</taxon>
        <taxon>Araneomorphae</taxon>
        <taxon>Entelegynae</taxon>
        <taxon>Araneoidea</taxon>
        <taxon>Araneidae</taxon>
        <taxon>Caerostris</taxon>
    </lineage>
</organism>
<feature type="compositionally biased region" description="Basic and acidic residues" evidence="1">
    <location>
        <begin position="25"/>
        <end position="51"/>
    </location>
</feature>